<dbReference type="SMART" id="SM00422">
    <property type="entry name" value="HTH_MERR"/>
    <property type="match status" value="1"/>
</dbReference>
<evidence type="ECO:0000256" key="1">
    <source>
        <dbReference type="ARBA" id="ARBA00023125"/>
    </source>
</evidence>
<keyword evidence="1" id="KW-0238">DNA-binding</keyword>
<dbReference type="GO" id="GO:0003700">
    <property type="term" value="F:DNA-binding transcription factor activity"/>
    <property type="evidence" value="ECO:0007669"/>
    <property type="project" value="InterPro"/>
</dbReference>
<evidence type="ECO:0000256" key="2">
    <source>
        <dbReference type="SAM" id="Coils"/>
    </source>
</evidence>
<dbReference type="SUPFAM" id="SSF46955">
    <property type="entry name" value="Putative DNA-binding domain"/>
    <property type="match status" value="1"/>
</dbReference>
<dbReference type="Proteomes" id="UP001321825">
    <property type="component" value="Chromosome"/>
</dbReference>
<feature type="coiled-coil region" evidence="2">
    <location>
        <begin position="81"/>
        <end position="108"/>
    </location>
</feature>
<evidence type="ECO:0000313" key="5">
    <source>
        <dbReference type="Proteomes" id="UP001321825"/>
    </source>
</evidence>
<dbReference type="AlphaFoldDB" id="A0AAU9CQE2"/>
<feature type="domain" description="HTH merR-type" evidence="3">
    <location>
        <begin position="3"/>
        <end position="72"/>
    </location>
</feature>
<dbReference type="PRINTS" id="PR00040">
    <property type="entry name" value="HTHMERR"/>
</dbReference>
<dbReference type="PROSITE" id="PS00552">
    <property type="entry name" value="HTH_MERR_1"/>
    <property type="match status" value="1"/>
</dbReference>
<reference evidence="5" key="1">
    <citation type="journal article" date="2024" name="Int. J. Syst. Evol. Microbiol.">
        <title>Methylomarinovum tepidoasis sp. nov., a moderately thermophilic methanotroph of the family Methylothermaceae isolated from a deep-sea hydrothermal field.</title>
        <authorList>
            <person name="Hirayama H."/>
            <person name="Takaki Y."/>
            <person name="Abe M."/>
            <person name="Miyazaki M."/>
            <person name="Uematsu K."/>
            <person name="Matsui Y."/>
            <person name="Takai K."/>
        </authorList>
    </citation>
    <scope>NUCLEOTIDE SEQUENCE [LARGE SCALE GENOMIC DNA]</scope>
    <source>
        <strain evidence="5">IT-9</strain>
    </source>
</reference>
<protein>
    <submittedName>
        <fullName evidence="4">MerR family transcriptional regulator, mercuric resistance operon regulatory protein</fullName>
    </submittedName>
</protein>
<gene>
    <name evidence="4" type="ORF">MIT9_P1763</name>
</gene>
<dbReference type="InterPro" id="IPR000551">
    <property type="entry name" value="MerR-type_HTH_dom"/>
</dbReference>
<dbReference type="Pfam" id="PF13411">
    <property type="entry name" value="MerR_1"/>
    <property type="match status" value="1"/>
</dbReference>
<keyword evidence="5" id="KW-1185">Reference proteome</keyword>
<dbReference type="Gene3D" id="1.10.1660.10">
    <property type="match status" value="1"/>
</dbReference>
<evidence type="ECO:0000313" key="4">
    <source>
        <dbReference type="EMBL" id="BCX82178.1"/>
    </source>
</evidence>
<organism evidence="4 5">
    <name type="scientific">Methylomarinovum caldicuralii</name>
    <dbReference type="NCBI Taxonomy" id="438856"/>
    <lineage>
        <taxon>Bacteria</taxon>
        <taxon>Pseudomonadati</taxon>
        <taxon>Pseudomonadota</taxon>
        <taxon>Gammaproteobacteria</taxon>
        <taxon>Methylococcales</taxon>
        <taxon>Methylothermaceae</taxon>
        <taxon>Methylomarinovum</taxon>
    </lineage>
</organism>
<keyword evidence="2" id="KW-0175">Coiled coil</keyword>
<dbReference type="PROSITE" id="PS50937">
    <property type="entry name" value="HTH_MERR_2"/>
    <property type="match status" value="1"/>
</dbReference>
<dbReference type="PANTHER" id="PTHR30204">
    <property type="entry name" value="REDOX-CYCLING DRUG-SENSING TRANSCRIPTIONAL ACTIVATOR SOXR"/>
    <property type="match status" value="1"/>
</dbReference>
<dbReference type="InterPro" id="IPR047057">
    <property type="entry name" value="MerR_fam"/>
</dbReference>
<dbReference type="PANTHER" id="PTHR30204:SF92">
    <property type="entry name" value="HTH-TYPE TRANSCRIPTIONAL REGULATOR ZNTR"/>
    <property type="match status" value="1"/>
</dbReference>
<dbReference type="GO" id="GO:0003677">
    <property type="term" value="F:DNA binding"/>
    <property type="evidence" value="ECO:0007669"/>
    <property type="project" value="UniProtKB-KW"/>
</dbReference>
<name>A0AAU9CQE2_9GAMM</name>
<sequence>MAALTIGALARRAGVHVETIRYYQRLGLLPVPDKPPSGFRRYREADLQRLHFIKRAQRMGFSLREIGELLRLEQADCRQVQQVAEQKLAQVEAKLAGLERLRTLLAEAIDTCRQQPTSGCELLRRLLEDEA</sequence>
<dbReference type="RefSeq" id="WP_317704586.1">
    <property type="nucleotide sequence ID" value="NZ_AP024714.1"/>
</dbReference>
<evidence type="ECO:0000259" key="3">
    <source>
        <dbReference type="PROSITE" id="PS50937"/>
    </source>
</evidence>
<dbReference type="EMBL" id="AP024714">
    <property type="protein sequence ID" value="BCX82178.1"/>
    <property type="molecule type" value="Genomic_DNA"/>
</dbReference>
<dbReference type="KEGG" id="mcau:MIT9_P1763"/>
<proteinExistence type="predicted"/>
<dbReference type="InterPro" id="IPR009061">
    <property type="entry name" value="DNA-bd_dom_put_sf"/>
</dbReference>
<accession>A0AAU9CQE2</accession>